<dbReference type="Gene3D" id="3.40.50.300">
    <property type="entry name" value="P-loop containing nucleotide triphosphate hydrolases"/>
    <property type="match status" value="1"/>
</dbReference>
<dbReference type="PANTHER" id="PTHR45923:SF20">
    <property type="entry name" value="PROTEIN ROOT HAIR DEFECTIVE 3 HOMOLOG 2"/>
    <property type="match status" value="1"/>
</dbReference>
<keyword evidence="1 10" id="KW-0812">Transmembrane</keyword>
<evidence type="ECO:0000313" key="13">
    <source>
        <dbReference type="Proteomes" id="UP001314170"/>
    </source>
</evidence>
<feature type="domain" description="GB1/RHD3-type G" evidence="11">
    <location>
        <begin position="34"/>
        <end position="259"/>
    </location>
</feature>
<proteinExistence type="inferred from homology"/>
<dbReference type="GO" id="GO:0003924">
    <property type="term" value="F:GTPase activity"/>
    <property type="evidence" value="ECO:0007669"/>
    <property type="project" value="TreeGrafter"/>
</dbReference>
<evidence type="ECO:0000256" key="1">
    <source>
        <dbReference type="ARBA" id="ARBA00022692"/>
    </source>
</evidence>
<reference evidence="12 13" key="1">
    <citation type="submission" date="2024-01" db="EMBL/GenBank/DDBJ databases">
        <authorList>
            <person name="Waweru B."/>
        </authorList>
    </citation>
    <scope>NUCLEOTIDE SEQUENCE [LARGE SCALE GENOMIC DNA]</scope>
</reference>
<evidence type="ECO:0000256" key="9">
    <source>
        <dbReference type="PROSITE-ProRule" id="PRU01052"/>
    </source>
</evidence>
<dbReference type="FunFam" id="3.40.50.300:FF:002271">
    <property type="entry name" value="Protein ROOT HAIR DEFECTIVE 3 homolog"/>
    <property type="match status" value="1"/>
</dbReference>
<keyword evidence="3" id="KW-0378">Hydrolase</keyword>
<evidence type="ECO:0000256" key="8">
    <source>
        <dbReference type="ARBA" id="ARBA00023136"/>
    </source>
</evidence>
<sequence>MKMEEGMQLIDGNGKFNMEGLQEFMTTTKFAQSHLSYAIVAIIGPQSSGKSTLMNQTFLTNFKEMDAYKGRGRQSNQVCFRGQTTKGIWIAKCSDIDPFTIAMDFEGTDSSQRGEEDTAFEKQSTLFALAVADIVLINMWYKDIGLEHAASRPLLRTVFQVMKRLFKPRKKTLFFVIRDHTKTPFEYLETTLLEDIEKIWDAVAEPETHGSAALSDFFNVEITALSSYEFEEEKFKQQVAQLRQRFVHSVYPGGLVGDRREVEPASVFSIRAETIWKTIKDNKDLDLPALKVMVAAVRCEEVAEEKLKRFTSDTDWLAMKEAVQAGPVSGFGGEVSSILERYISEYEMEVIYFDQEVRNAKRGQLLSKALLVVHETYVTMLVHLYSNTVESFKTRLEESLNEGQEYVASFRLWSQSCILSLIKDVKIEWNALKFREKLIFYMLSELMAKGEKDLTHELEKRVESLIEAGERDTWTSIRDLLECKTEATVSEFSDAVVSLELHSSAVNTKLQHLREFGRNIVEKKAREAADAERVLMHMKERFTEFFIQFENSVSWYDWTTEKGVDEIERNALSGSLKFLSIMAAMRLDDMPDQIENVLFSSLMDGTIAVPSSQDEGIGATMDPLASDTWEEIKYEQVSPKATTLLKPKDCKSLWMKFKKEIKPTVTGARSRQDARRRTRNEILTGLATGLGIAIAGPVAGIAFFARATRR</sequence>
<dbReference type="Proteomes" id="UP001314170">
    <property type="component" value="Unassembled WGS sequence"/>
</dbReference>
<dbReference type="InterPro" id="IPR008803">
    <property type="entry name" value="RHD3/Sey1"/>
</dbReference>
<dbReference type="AlphaFoldDB" id="A0AAV1RLG9"/>
<dbReference type="GO" id="GO:0005783">
    <property type="term" value="C:endoplasmic reticulum"/>
    <property type="evidence" value="ECO:0007669"/>
    <property type="project" value="TreeGrafter"/>
</dbReference>
<evidence type="ECO:0000256" key="5">
    <source>
        <dbReference type="ARBA" id="ARBA00022989"/>
    </source>
</evidence>
<dbReference type="Pfam" id="PF20428">
    <property type="entry name" value="Sey1_3HB"/>
    <property type="match status" value="1"/>
</dbReference>
<keyword evidence="4" id="KW-0256">Endoplasmic reticulum</keyword>
<dbReference type="PANTHER" id="PTHR45923">
    <property type="entry name" value="PROTEIN SEY1"/>
    <property type="match status" value="1"/>
</dbReference>
<comment type="caution">
    <text evidence="12">The sequence shown here is derived from an EMBL/GenBank/DDBJ whole genome shotgun (WGS) entry which is preliminary data.</text>
</comment>
<dbReference type="EMBL" id="CAWUPB010001009">
    <property type="protein sequence ID" value="CAK7336933.1"/>
    <property type="molecule type" value="Genomic_DNA"/>
</dbReference>
<keyword evidence="2" id="KW-0547">Nucleotide-binding</keyword>
<organism evidence="12 13">
    <name type="scientific">Dovyalis caffra</name>
    <dbReference type="NCBI Taxonomy" id="77055"/>
    <lineage>
        <taxon>Eukaryota</taxon>
        <taxon>Viridiplantae</taxon>
        <taxon>Streptophyta</taxon>
        <taxon>Embryophyta</taxon>
        <taxon>Tracheophyta</taxon>
        <taxon>Spermatophyta</taxon>
        <taxon>Magnoliopsida</taxon>
        <taxon>eudicotyledons</taxon>
        <taxon>Gunneridae</taxon>
        <taxon>Pentapetalae</taxon>
        <taxon>rosids</taxon>
        <taxon>fabids</taxon>
        <taxon>Malpighiales</taxon>
        <taxon>Salicaceae</taxon>
        <taxon>Flacourtieae</taxon>
        <taxon>Dovyalis</taxon>
    </lineage>
</organism>
<evidence type="ECO:0000256" key="6">
    <source>
        <dbReference type="ARBA" id="ARBA00023054"/>
    </source>
</evidence>
<evidence type="ECO:0000259" key="11">
    <source>
        <dbReference type="PROSITE" id="PS51715"/>
    </source>
</evidence>
<keyword evidence="7" id="KW-0342">GTP-binding</keyword>
<dbReference type="InterPro" id="IPR027417">
    <property type="entry name" value="P-loop_NTPase"/>
</dbReference>
<dbReference type="InterPro" id="IPR030386">
    <property type="entry name" value="G_GB1_RHD3_dom"/>
</dbReference>
<evidence type="ECO:0000256" key="7">
    <source>
        <dbReference type="ARBA" id="ARBA00023134"/>
    </source>
</evidence>
<name>A0AAV1RLG9_9ROSI</name>
<evidence type="ECO:0000256" key="2">
    <source>
        <dbReference type="ARBA" id="ARBA00022741"/>
    </source>
</evidence>
<evidence type="ECO:0000256" key="4">
    <source>
        <dbReference type="ARBA" id="ARBA00022824"/>
    </source>
</evidence>
<gene>
    <name evidence="12" type="ORF">DCAF_LOCUS11959</name>
</gene>
<comment type="similarity">
    <text evidence="9">Belongs to the TRAFAC class dynamin-like GTPase superfamily. GB1/RHD3 GTPase family.</text>
</comment>
<keyword evidence="13" id="KW-1185">Reference proteome</keyword>
<dbReference type="CDD" id="cd01851">
    <property type="entry name" value="GBP"/>
    <property type="match status" value="1"/>
</dbReference>
<dbReference type="InterPro" id="IPR046758">
    <property type="entry name" value="Sey1/RHD3-like_3HB"/>
</dbReference>
<evidence type="ECO:0000256" key="3">
    <source>
        <dbReference type="ARBA" id="ARBA00022801"/>
    </source>
</evidence>
<dbReference type="PROSITE" id="PS51715">
    <property type="entry name" value="G_GB1_RHD3"/>
    <property type="match status" value="1"/>
</dbReference>
<keyword evidence="5 10" id="KW-1133">Transmembrane helix</keyword>
<evidence type="ECO:0000313" key="12">
    <source>
        <dbReference type="EMBL" id="CAK7336933.1"/>
    </source>
</evidence>
<dbReference type="Pfam" id="PF05879">
    <property type="entry name" value="RHD3_GTPase"/>
    <property type="match status" value="1"/>
</dbReference>
<accession>A0AAV1RLG9</accession>
<keyword evidence="6" id="KW-0175">Coiled coil</keyword>
<dbReference type="SUPFAM" id="SSF52540">
    <property type="entry name" value="P-loop containing nucleoside triphosphate hydrolases"/>
    <property type="match status" value="1"/>
</dbReference>
<feature type="transmembrane region" description="Helical" evidence="10">
    <location>
        <begin position="682"/>
        <end position="705"/>
    </location>
</feature>
<protein>
    <recommendedName>
        <fullName evidence="11">GB1/RHD3-type G domain-containing protein</fullName>
    </recommendedName>
</protein>
<dbReference type="GO" id="GO:0005525">
    <property type="term" value="F:GTP binding"/>
    <property type="evidence" value="ECO:0007669"/>
    <property type="project" value="UniProtKB-KW"/>
</dbReference>
<dbReference type="GO" id="GO:0016320">
    <property type="term" value="P:endoplasmic reticulum membrane fusion"/>
    <property type="evidence" value="ECO:0007669"/>
    <property type="project" value="TreeGrafter"/>
</dbReference>
<keyword evidence="8 10" id="KW-0472">Membrane</keyword>
<evidence type="ECO:0000256" key="10">
    <source>
        <dbReference type="SAM" id="Phobius"/>
    </source>
</evidence>